<dbReference type="AlphaFoldDB" id="A0AAV9QZS2"/>
<evidence type="ECO:0000313" key="3">
    <source>
        <dbReference type="EMBL" id="KAK5601520.1"/>
    </source>
</evidence>
<evidence type="ECO:0000313" key="4">
    <source>
        <dbReference type="Proteomes" id="UP001311232"/>
    </source>
</evidence>
<gene>
    <name evidence="3" type="ORF">CRENBAI_024726</name>
</gene>
<dbReference type="Proteomes" id="UP001311232">
    <property type="component" value="Unassembled WGS sequence"/>
</dbReference>
<sequence length="459" mass="48142">MTEGTSQRDQAGGMVREFKSGEILAKLFSHLVTSPSSPWRRLEIAGSLQDWLEARGDFFPDPRIHHIIEAERQRALGEFAASMRRPPAPSSARLSTEAGGSFLPHGLAPDQPSLLLPTPNPVLSPVPEGFMDEPPPHPDPVPSSVPEGSKAEPPSHSVPVREGLVDGLPPLPAPVPGPVMEGSEDELPPSLVPVLEEFVEDLSPFPVPVPEEASATDLHSLAEGPSGLCIDRLGSSGFCTVPLSSTVHSPGPAAGCQISSLYTARLGSSGLRIMPLSSTVGSPGPAAGRQIIGRYVAGLLSSYVTGPLITCPYVAGLLIAGSAGDSLLIVGSARDSHRASCLNSRSAGDGLWAGRLNSGSAGDGLRAVRLNSCPPSEAPSAHPGRMFVLFLFCGRLGSALKRRGYVIPACVLVKLPWVVLCGVGVLFHGGLRLTVCGENCFVSLLVFLLFRETPQWLES</sequence>
<proteinExistence type="predicted"/>
<accession>A0AAV9QZS2</accession>
<feature type="region of interest" description="Disordered" evidence="1">
    <location>
        <begin position="83"/>
        <end position="187"/>
    </location>
</feature>
<keyword evidence="2" id="KW-0472">Membrane</keyword>
<keyword evidence="2" id="KW-0812">Transmembrane</keyword>
<evidence type="ECO:0000256" key="1">
    <source>
        <dbReference type="SAM" id="MobiDB-lite"/>
    </source>
</evidence>
<evidence type="ECO:0000256" key="2">
    <source>
        <dbReference type="SAM" id="Phobius"/>
    </source>
</evidence>
<name>A0AAV9QZS2_9TELE</name>
<comment type="caution">
    <text evidence="3">The sequence shown here is derived from an EMBL/GenBank/DDBJ whole genome shotgun (WGS) entry which is preliminary data.</text>
</comment>
<dbReference type="EMBL" id="JAHHUM010002670">
    <property type="protein sequence ID" value="KAK5601520.1"/>
    <property type="molecule type" value="Genomic_DNA"/>
</dbReference>
<keyword evidence="2" id="KW-1133">Transmembrane helix</keyword>
<protein>
    <submittedName>
        <fullName evidence="3">Uncharacterized protein</fullName>
    </submittedName>
</protein>
<reference evidence="3 4" key="1">
    <citation type="submission" date="2021-06" db="EMBL/GenBank/DDBJ databases">
        <authorList>
            <person name="Palmer J.M."/>
        </authorList>
    </citation>
    <scope>NUCLEOTIDE SEQUENCE [LARGE SCALE GENOMIC DNA]</scope>
    <source>
        <strain evidence="3 4">MEX-2019</strain>
        <tissue evidence="3">Muscle</tissue>
    </source>
</reference>
<organism evidence="3 4">
    <name type="scientific">Crenichthys baileyi</name>
    <name type="common">White River springfish</name>
    <dbReference type="NCBI Taxonomy" id="28760"/>
    <lineage>
        <taxon>Eukaryota</taxon>
        <taxon>Metazoa</taxon>
        <taxon>Chordata</taxon>
        <taxon>Craniata</taxon>
        <taxon>Vertebrata</taxon>
        <taxon>Euteleostomi</taxon>
        <taxon>Actinopterygii</taxon>
        <taxon>Neopterygii</taxon>
        <taxon>Teleostei</taxon>
        <taxon>Neoteleostei</taxon>
        <taxon>Acanthomorphata</taxon>
        <taxon>Ovalentaria</taxon>
        <taxon>Atherinomorphae</taxon>
        <taxon>Cyprinodontiformes</taxon>
        <taxon>Goodeidae</taxon>
        <taxon>Crenichthys</taxon>
    </lineage>
</organism>
<keyword evidence="4" id="KW-1185">Reference proteome</keyword>
<feature type="transmembrane region" description="Helical" evidence="2">
    <location>
        <begin position="405"/>
        <end position="425"/>
    </location>
</feature>